<gene>
    <name evidence="2" type="primary">cpoB</name>
    <name evidence="5" type="ORF">SAMN04488068_3198</name>
</gene>
<dbReference type="Pfam" id="PF13525">
    <property type="entry name" value="YfiO"/>
    <property type="match status" value="1"/>
</dbReference>
<feature type="coiled-coil region" evidence="2">
    <location>
        <begin position="42"/>
        <end position="88"/>
    </location>
</feature>
<dbReference type="InterPro" id="IPR034706">
    <property type="entry name" value="CpoB"/>
</dbReference>
<evidence type="ECO:0000256" key="1">
    <source>
        <dbReference type="ARBA" id="ARBA00022729"/>
    </source>
</evidence>
<dbReference type="InterPro" id="IPR039565">
    <property type="entry name" value="BamD-like"/>
</dbReference>
<comment type="subcellular location">
    <subcellularLocation>
        <location evidence="2">Periplasm</location>
    </subcellularLocation>
</comment>
<keyword evidence="2" id="KW-0175">Coiled coil</keyword>
<reference evidence="5 6" key="1">
    <citation type="submission" date="2016-11" db="EMBL/GenBank/DDBJ databases">
        <authorList>
            <person name="Jaros S."/>
            <person name="Januszkiewicz K."/>
            <person name="Wedrychowicz H."/>
        </authorList>
    </citation>
    <scope>NUCLEOTIDE SEQUENCE [LARGE SCALE GENOMIC DNA]</scope>
    <source>
        <strain evidence="5 6">CGMCC 1.7049</strain>
    </source>
</reference>
<keyword evidence="1 2" id="KW-0732">Signal</keyword>
<dbReference type="SUPFAM" id="SSF48452">
    <property type="entry name" value="TPR-like"/>
    <property type="match status" value="1"/>
</dbReference>
<dbReference type="Proteomes" id="UP000199758">
    <property type="component" value="Unassembled WGS sequence"/>
</dbReference>
<dbReference type="STRING" id="490188.SAMN04488068_3198"/>
<feature type="domain" description="Outer membrane lipoprotein BamD-like" evidence="4">
    <location>
        <begin position="151"/>
        <end position="259"/>
    </location>
</feature>
<accession>A0A1M5RUB8</accession>
<evidence type="ECO:0000256" key="2">
    <source>
        <dbReference type="HAMAP-Rule" id="MF_02066"/>
    </source>
</evidence>
<dbReference type="Gene3D" id="1.25.40.10">
    <property type="entry name" value="Tetratricopeptide repeat domain"/>
    <property type="match status" value="1"/>
</dbReference>
<dbReference type="PROSITE" id="PS51257">
    <property type="entry name" value="PROKAR_LIPOPROTEIN"/>
    <property type="match status" value="1"/>
</dbReference>
<name>A0A1M5RUB8_9GAMM</name>
<dbReference type="AlphaFoldDB" id="A0A1M5RUB8"/>
<dbReference type="InterPro" id="IPR014162">
    <property type="entry name" value="CpoB_C"/>
</dbReference>
<keyword evidence="2" id="KW-0131">Cell cycle</keyword>
<keyword evidence="3" id="KW-0802">TPR repeat</keyword>
<dbReference type="RefSeq" id="WP_084083502.1">
    <property type="nucleotide sequence ID" value="NZ_FQWZ01000008.1"/>
</dbReference>
<evidence type="ECO:0000313" key="6">
    <source>
        <dbReference type="Proteomes" id="UP000199758"/>
    </source>
</evidence>
<comment type="function">
    <text evidence="2">Mediates coordination of peptidoglycan synthesis and outer membrane constriction during cell division.</text>
</comment>
<comment type="similarity">
    <text evidence="2">Belongs to the CpoB family.</text>
</comment>
<evidence type="ECO:0000256" key="3">
    <source>
        <dbReference type="PROSITE-ProRule" id="PRU00339"/>
    </source>
</evidence>
<dbReference type="HAMAP" id="MF_02066">
    <property type="entry name" value="CpoB"/>
    <property type="match status" value="1"/>
</dbReference>
<dbReference type="GO" id="GO:0030288">
    <property type="term" value="C:outer membrane-bounded periplasmic space"/>
    <property type="evidence" value="ECO:0007669"/>
    <property type="project" value="UniProtKB-UniRule"/>
</dbReference>
<keyword evidence="2" id="KW-0132">Cell division</keyword>
<dbReference type="OrthoDB" id="9768142at2"/>
<dbReference type="InterPro" id="IPR011990">
    <property type="entry name" value="TPR-like_helical_dom_sf"/>
</dbReference>
<dbReference type="GO" id="GO:0043093">
    <property type="term" value="P:FtsZ-dependent cytokinesis"/>
    <property type="evidence" value="ECO:0007669"/>
    <property type="project" value="UniProtKB-UniRule"/>
</dbReference>
<feature type="signal peptide" evidence="2">
    <location>
        <begin position="1"/>
        <end position="21"/>
    </location>
</feature>
<dbReference type="EMBL" id="FQWZ01000008">
    <property type="protein sequence ID" value="SHH29638.1"/>
    <property type="molecule type" value="Genomic_DNA"/>
</dbReference>
<organism evidence="5 6">
    <name type="scientific">Hydrocarboniphaga daqingensis</name>
    <dbReference type="NCBI Taxonomy" id="490188"/>
    <lineage>
        <taxon>Bacteria</taxon>
        <taxon>Pseudomonadati</taxon>
        <taxon>Pseudomonadota</taxon>
        <taxon>Gammaproteobacteria</taxon>
        <taxon>Nevskiales</taxon>
        <taxon>Nevskiaceae</taxon>
        <taxon>Hydrocarboniphaga</taxon>
    </lineage>
</organism>
<sequence precursor="true">MMSHRLSALMAMSLLALTGCADFGGPISGSGQPVLSPEERRLQDLENKTAQMSRRLEAMSASGSDQDLMRLRDEVRELRGIVEKLRYDSDQRDRGTKEYLQDLNSRLQRFEGAIPPVVGAFPGTIPGATPGTMASVPSAAQRPAVASPEEESAYLATFDLLKNGKYDDAIRGFKSMLAEWPQGRYADNAWYWMGEANYVKRDYTAALSSFQSLVDRFPTSPKLADGLYKVGLCQIELKRSSEAKATLQRVTREFPTSNAANLSRQKLEQIGG</sequence>
<feature type="chain" id="PRO_5013408766" description="Cell division coordinator CpoB" evidence="2">
    <location>
        <begin position="22"/>
        <end position="272"/>
    </location>
</feature>
<evidence type="ECO:0000259" key="4">
    <source>
        <dbReference type="Pfam" id="PF13525"/>
    </source>
</evidence>
<dbReference type="NCBIfam" id="TIGR02795">
    <property type="entry name" value="tol_pal_ybgF"/>
    <property type="match status" value="1"/>
</dbReference>
<keyword evidence="6" id="KW-1185">Reference proteome</keyword>
<keyword evidence="2" id="KW-0574">Periplasm</keyword>
<feature type="repeat" description="TPR" evidence="3">
    <location>
        <begin position="187"/>
        <end position="220"/>
    </location>
</feature>
<dbReference type="PROSITE" id="PS50005">
    <property type="entry name" value="TPR"/>
    <property type="match status" value="1"/>
</dbReference>
<proteinExistence type="inferred from homology"/>
<evidence type="ECO:0000313" key="5">
    <source>
        <dbReference type="EMBL" id="SHH29638.1"/>
    </source>
</evidence>
<dbReference type="InterPro" id="IPR019734">
    <property type="entry name" value="TPR_rpt"/>
</dbReference>
<protein>
    <recommendedName>
        <fullName evidence="2">Cell division coordinator CpoB</fullName>
    </recommendedName>
</protein>